<dbReference type="SUPFAM" id="SSF52540">
    <property type="entry name" value="P-loop containing nucleoside triphosphate hydrolases"/>
    <property type="match status" value="1"/>
</dbReference>
<organism evidence="2 3">
    <name type="scientific">Mycena venus</name>
    <dbReference type="NCBI Taxonomy" id="2733690"/>
    <lineage>
        <taxon>Eukaryota</taxon>
        <taxon>Fungi</taxon>
        <taxon>Dikarya</taxon>
        <taxon>Basidiomycota</taxon>
        <taxon>Agaricomycotina</taxon>
        <taxon>Agaricomycetes</taxon>
        <taxon>Agaricomycetidae</taxon>
        <taxon>Agaricales</taxon>
        <taxon>Marasmiineae</taxon>
        <taxon>Mycenaceae</taxon>
        <taxon>Mycena</taxon>
    </lineage>
</organism>
<accession>A0A8H6XEU3</accession>
<dbReference type="InterPro" id="IPR025662">
    <property type="entry name" value="Sigma_54_int_dom_ATP-bd_1"/>
</dbReference>
<dbReference type="Proteomes" id="UP000620124">
    <property type="component" value="Unassembled WGS sequence"/>
</dbReference>
<proteinExistence type="predicted"/>
<dbReference type="PROSITE" id="PS00675">
    <property type="entry name" value="SIGMA54_INTERACT_1"/>
    <property type="match status" value="1"/>
</dbReference>
<evidence type="ECO:0000259" key="1">
    <source>
        <dbReference type="Pfam" id="PF01926"/>
    </source>
</evidence>
<dbReference type="InterPro" id="IPR027417">
    <property type="entry name" value="P-loop_NTPase"/>
</dbReference>
<protein>
    <submittedName>
        <fullName evidence="2">G domain-containing protein</fullName>
    </submittedName>
</protein>
<keyword evidence="3" id="KW-1185">Reference proteome</keyword>
<dbReference type="Gene3D" id="3.40.50.300">
    <property type="entry name" value="P-loop containing nucleotide triphosphate hydrolases"/>
    <property type="match status" value="1"/>
</dbReference>
<dbReference type="OrthoDB" id="391988at2759"/>
<sequence>MLEAQLRSLDFNEELKSTFDRIIESCPKFRILLVGQSGVGKSALINAVFSSGVVDEEHGLGAGIVKDINREFVLSNNDRLVLHDAQGFSHGEGQNFETVLKFIKDRSKRRELEERLHIIWLCIEISVYGGSLFKTAEEKILNSTDLETPIIVVFTKFDKPVLKIKRKLPKTEDQNTIAWSKARETFCTDYAAALSTLSKSIPRVEVSVKSGFKDTSDLLVDLTEKEVKGVISFLWASSQCPNVDLKIKASIQWVYTHLCTSHVDVIGPLGLVGRGLSTSLNLPGHSLTKWLDVMLKDIISCWGFHDPDGVILMVVVQHDA</sequence>
<feature type="domain" description="G" evidence="1">
    <location>
        <begin position="30"/>
        <end position="156"/>
    </location>
</feature>
<dbReference type="InterPro" id="IPR006073">
    <property type="entry name" value="GTP-bd"/>
</dbReference>
<reference evidence="2" key="1">
    <citation type="submission" date="2020-05" db="EMBL/GenBank/DDBJ databases">
        <title>Mycena genomes resolve the evolution of fungal bioluminescence.</title>
        <authorList>
            <person name="Tsai I.J."/>
        </authorList>
    </citation>
    <scope>NUCLEOTIDE SEQUENCE</scope>
    <source>
        <strain evidence="2">CCC161011</strain>
    </source>
</reference>
<gene>
    <name evidence="2" type="ORF">MVEN_01998500</name>
</gene>
<evidence type="ECO:0000313" key="2">
    <source>
        <dbReference type="EMBL" id="KAF7339211.1"/>
    </source>
</evidence>
<dbReference type="CDD" id="cd00882">
    <property type="entry name" value="Ras_like_GTPase"/>
    <property type="match status" value="1"/>
</dbReference>
<dbReference type="EMBL" id="JACAZI010000020">
    <property type="protein sequence ID" value="KAF7339211.1"/>
    <property type="molecule type" value="Genomic_DNA"/>
</dbReference>
<evidence type="ECO:0000313" key="3">
    <source>
        <dbReference type="Proteomes" id="UP000620124"/>
    </source>
</evidence>
<dbReference type="Pfam" id="PF01926">
    <property type="entry name" value="MMR_HSR1"/>
    <property type="match status" value="1"/>
</dbReference>
<dbReference type="GO" id="GO:0005525">
    <property type="term" value="F:GTP binding"/>
    <property type="evidence" value="ECO:0007669"/>
    <property type="project" value="InterPro"/>
</dbReference>
<name>A0A8H6XEU3_9AGAR</name>
<comment type="caution">
    <text evidence="2">The sequence shown here is derived from an EMBL/GenBank/DDBJ whole genome shotgun (WGS) entry which is preliminary data.</text>
</comment>
<dbReference type="AlphaFoldDB" id="A0A8H6XEU3"/>